<dbReference type="Gene3D" id="3.40.630.90">
    <property type="match status" value="1"/>
</dbReference>
<dbReference type="InterPro" id="IPR052729">
    <property type="entry name" value="Acyl/Acetyltrans_Enzymes"/>
</dbReference>
<dbReference type="PROSITE" id="PS51186">
    <property type="entry name" value="GNAT"/>
    <property type="match status" value="1"/>
</dbReference>
<proteinExistence type="predicted"/>
<dbReference type="InterPro" id="IPR000182">
    <property type="entry name" value="GNAT_dom"/>
</dbReference>
<dbReference type="SUPFAM" id="SSF55729">
    <property type="entry name" value="Acyl-CoA N-acyltransferases (Nat)"/>
    <property type="match status" value="1"/>
</dbReference>
<comment type="caution">
    <text evidence="2">The sequence shown here is derived from an EMBL/GenBank/DDBJ whole genome shotgun (WGS) entry which is preliminary data.</text>
</comment>
<name>A0AAV5TE40_9BILA</name>
<dbReference type="PANTHER" id="PTHR47237">
    <property type="entry name" value="SLL0310 PROTEIN"/>
    <property type="match status" value="1"/>
</dbReference>
<sequence length="312" mass="35397">MTVIPAYSLIDHGTEKLWAEFKQMVRDLGWISLDNTVLWATPQLASTRCVFAQRDDDGSMLGCCVRNEHEGIAWIGYYMMQPSLRGAGIGSKIWSRTLERIRSKKQAMGLRAVSSMYEKYASGDAPIEISRIKKYLLTVEQMKEFCARYEHPVDRSIALYHELDEDQRLDLLRFDREVTRKDRSEWLGKMLASAETEVAVLLKGTKVSAYAAVSTIGHADSNLFKIAPCFASSVDEFASLVKQLMRWVEKHPPGAKIIISLLTRSVGERELTNTLGVPITDELVTLFNEQIETKMDLDRCFVPNNAHCYFDA</sequence>
<dbReference type="CDD" id="cd04301">
    <property type="entry name" value="NAT_SF"/>
    <property type="match status" value="1"/>
</dbReference>
<dbReference type="PANTHER" id="PTHR47237:SF1">
    <property type="entry name" value="SLL0310 PROTEIN"/>
    <property type="match status" value="1"/>
</dbReference>
<dbReference type="AlphaFoldDB" id="A0AAV5TE40"/>
<evidence type="ECO:0000259" key="1">
    <source>
        <dbReference type="PROSITE" id="PS51186"/>
    </source>
</evidence>
<feature type="domain" description="N-acetyltransferase" evidence="1">
    <location>
        <begin position="8"/>
        <end position="154"/>
    </location>
</feature>
<reference evidence="2" key="1">
    <citation type="submission" date="2023-10" db="EMBL/GenBank/DDBJ databases">
        <title>Genome assembly of Pristionchus species.</title>
        <authorList>
            <person name="Yoshida K."/>
            <person name="Sommer R.J."/>
        </authorList>
    </citation>
    <scope>NUCLEOTIDE SEQUENCE</scope>
    <source>
        <strain evidence="2">RS0144</strain>
    </source>
</reference>
<dbReference type="Proteomes" id="UP001432027">
    <property type="component" value="Unassembled WGS sequence"/>
</dbReference>
<evidence type="ECO:0000313" key="2">
    <source>
        <dbReference type="EMBL" id="GMS93543.1"/>
    </source>
</evidence>
<dbReference type="EMBL" id="BTSX01000004">
    <property type="protein sequence ID" value="GMS93543.1"/>
    <property type="molecule type" value="Genomic_DNA"/>
</dbReference>
<evidence type="ECO:0000313" key="3">
    <source>
        <dbReference type="Proteomes" id="UP001432027"/>
    </source>
</evidence>
<gene>
    <name evidence="2" type="ORF">PENTCL1PPCAC_15718</name>
</gene>
<dbReference type="Gene3D" id="3.40.630.30">
    <property type="match status" value="1"/>
</dbReference>
<dbReference type="GO" id="GO:0016747">
    <property type="term" value="F:acyltransferase activity, transferring groups other than amino-acyl groups"/>
    <property type="evidence" value="ECO:0007669"/>
    <property type="project" value="InterPro"/>
</dbReference>
<accession>A0AAV5TE40</accession>
<protein>
    <recommendedName>
        <fullName evidence="1">N-acetyltransferase domain-containing protein</fullName>
    </recommendedName>
</protein>
<keyword evidence="3" id="KW-1185">Reference proteome</keyword>
<organism evidence="2 3">
    <name type="scientific">Pristionchus entomophagus</name>
    <dbReference type="NCBI Taxonomy" id="358040"/>
    <lineage>
        <taxon>Eukaryota</taxon>
        <taxon>Metazoa</taxon>
        <taxon>Ecdysozoa</taxon>
        <taxon>Nematoda</taxon>
        <taxon>Chromadorea</taxon>
        <taxon>Rhabditida</taxon>
        <taxon>Rhabditina</taxon>
        <taxon>Diplogasteromorpha</taxon>
        <taxon>Diplogasteroidea</taxon>
        <taxon>Neodiplogasteridae</taxon>
        <taxon>Pristionchus</taxon>
    </lineage>
</organism>
<dbReference type="InterPro" id="IPR016181">
    <property type="entry name" value="Acyl_CoA_acyltransferase"/>
</dbReference>